<dbReference type="OrthoDB" id="202840at2759"/>
<dbReference type="InterPro" id="IPR036282">
    <property type="entry name" value="Glutathione-S-Trfase_C_sf"/>
</dbReference>
<proteinExistence type="predicted"/>
<dbReference type="InterPro" id="IPR036249">
    <property type="entry name" value="Thioredoxin-like_sf"/>
</dbReference>
<organism evidence="2 3">
    <name type="scientific">Hypholoma sublateritium (strain FD-334 SS-4)</name>
    <dbReference type="NCBI Taxonomy" id="945553"/>
    <lineage>
        <taxon>Eukaryota</taxon>
        <taxon>Fungi</taxon>
        <taxon>Dikarya</taxon>
        <taxon>Basidiomycota</taxon>
        <taxon>Agaricomycotina</taxon>
        <taxon>Agaricomycetes</taxon>
        <taxon>Agaricomycetidae</taxon>
        <taxon>Agaricales</taxon>
        <taxon>Agaricineae</taxon>
        <taxon>Strophariaceae</taxon>
        <taxon>Hypholoma</taxon>
    </lineage>
</organism>
<name>A0A0D2PGX4_HYPSF</name>
<dbReference type="InterPro" id="IPR050983">
    <property type="entry name" value="GST_Omega/HSP26"/>
</dbReference>
<dbReference type="SFLD" id="SFLDS00019">
    <property type="entry name" value="Glutathione_Transferase_(cytos"/>
    <property type="match status" value="1"/>
</dbReference>
<dbReference type="Gene3D" id="3.40.30.10">
    <property type="entry name" value="Glutaredoxin"/>
    <property type="match status" value="1"/>
</dbReference>
<dbReference type="SFLD" id="SFLDG00358">
    <property type="entry name" value="Main_(cytGST)"/>
    <property type="match status" value="1"/>
</dbReference>
<dbReference type="STRING" id="945553.A0A0D2PGX4"/>
<reference evidence="3" key="1">
    <citation type="submission" date="2014-04" db="EMBL/GenBank/DDBJ databases">
        <title>Evolutionary Origins and Diversification of the Mycorrhizal Mutualists.</title>
        <authorList>
            <consortium name="DOE Joint Genome Institute"/>
            <consortium name="Mycorrhizal Genomics Consortium"/>
            <person name="Kohler A."/>
            <person name="Kuo A."/>
            <person name="Nagy L.G."/>
            <person name="Floudas D."/>
            <person name="Copeland A."/>
            <person name="Barry K.W."/>
            <person name="Cichocki N."/>
            <person name="Veneault-Fourrey C."/>
            <person name="LaButti K."/>
            <person name="Lindquist E.A."/>
            <person name="Lipzen A."/>
            <person name="Lundell T."/>
            <person name="Morin E."/>
            <person name="Murat C."/>
            <person name="Riley R."/>
            <person name="Ohm R."/>
            <person name="Sun H."/>
            <person name="Tunlid A."/>
            <person name="Henrissat B."/>
            <person name="Grigoriev I.V."/>
            <person name="Hibbett D.S."/>
            <person name="Martin F."/>
        </authorList>
    </citation>
    <scope>NUCLEOTIDE SEQUENCE [LARGE SCALE GENOMIC DNA]</scope>
    <source>
        <strain evidence="3">FD-334 SS-4</strain>
    </source>
</reference>
<evidence type="ECO:0000313" key="3">
    <source>
        <dbReference type="Proteomes" id="UP000054270"/>
    </source>
</evidence>
<dbReference type="SUPFAM" id="SSF52833">
    <property type="entry name" value="Thioredoxin-like"/>
    <property type="match status" value="1"/>
</dbReference>
<dbReference type="CDD" id="cd00299">
    <property type="entry name" value="GST_C_family"/>
    <property type="match status" value="1"/>
</dbReference>
<dbReference type="Pfam" id="PF13409">
    <property type="entry name" value="GST_N_2"/>
    <property type="match status" value="1"/>
</dbReference>
<gene>
    <name evidence="2" type="ORF">HYPSUDRAFT_204576</name>
</gene>
<dbReference type="SUPFAM" id="SSF47616">
    <property type="entry name" value="GST C-terminal domain-like"/>
    <property type="match status" value="1"/>
</dbReference>
<dbReference type="InterPro" id="IPR040079">
    <property type="entry name" value="Glutathione_S-Trfase"/>
</dbReference>
<dbReference type="PANTHER" id="PTHR43968:SF6">
    <property type="entry name" value="GLUTATHIONE S-TRANSFERASE OMEGA"/>
    <property type="match status" value="1"/>
</dbReference>
<evidence type="ECO:0000259" key="1">
    <source>
        <dbReference type="PROSITE" id="PS50404"/>
    </source>
</evidence>
<keyword evidence="3" id="KW-1185">Reference proteome</keyword>
<accession>A0A0D2PGX4</accession>
<protein>
    <recommendedName>
        <fullName evidence="1">GST N-terminal domain-containing protein</fullName>
    </recommendedName>
</protein>
<dbReference type="OMA" id="YKQTKKT"/>
<sequence length="240" mass="26601">MPEQITLYTAKICPWAHRAEITLEESGLPYKRYEIDLKNKPEWYAPKVNPASKVPAIAYGGPDVSPDTPSPESQKIAESGVLIELFADLSSSPALLPTDPVARARARFFIETVTPLFAGAYRGFIARGEDPQAIFKAVEVIQGLLPAEGYAVGQWSIADAAVTPFFARAEVALTNDLGVYEEGKGKATWAVLETDPKYARFRKYLHDLKSRDSFKKTFHPEVIINSYSKQYVRPVVQAHA</sequence>
<dbReference type="PROSITE" id="PS50404">
    <property type="entry name" value="GST_NTER"/>
    <property type="match status" value="1"/>
</dbReference>
<evidence type="ECO:0000313" key="2">
    <source>
        <dbReference type="EMBL" id="KJA19350.1"/>
    </source>
</evidence>
<dbReference type="GO" id="GO:0005737">
    <property type="term" value="C:cytoplasm"/>
    <property type="evidence" value="ECO:0007669"/>
    <property type="project" value="TreeGrafter"/>
</dbReference>
<feature type="domain" description="GST N-terminal" evidence="1">
    <location>
        <begin position="3"/>
        <end position="94"/>
    </location>
</feature>
<dbReference type="CDD" id="cd00570">
    <property type="entry name" value="GST_N_family"/>
    <property type="match status" value="1"/>
</dbReference>
<dbReference type="Proteomes" id="UP000054270">
    <property type="component" value="Unassembled WGS sequence"/>
</dbReference>
<dbReference type="Gene3D" id="1.20.1050.10">
    <property type="match status" value="1"/>
</dbReference>
<dbReference type="PANTHER" id="PTHR43968">
    <property type="match status" value="1"/>
</dbReference>
<dbReference type="AlphaFoldDB" id="A0A0D2PGX4"/>
<dbReference type="InterPro" id="IPR004045">
    <property type="entry name" value="Glutathione_S-Trfase_N"/>
</dbReference>
<dbReference type="EMBL" id="KN817578">
    <property type="protein sequence ID" value="KJA19350.1"/>
    <property type="molecule type" value="Genomic_DNA"/>
</dbReference>